<name>A0A5J4QTG3_9EUKA</name>
<dbReference type="Proteomes" id="UP000324800">
    <property type="component" value="Unassembled WGS sequence"/>
</dbReference>
<organism evidence="2 3">
    <name type="scientific">Streblomastix strix</name>
    <dbReference type="NCBI Taxonomy" id="222440"/>
    <lineage>
        <taxon>Eukaryota</taxon>
        <taxon>Metamonada</taxon>
        <taxon>Preaxostyla</taxon>
        <taxon>Oxymonadida</taxon>
        <taxon>Streblomastigidae</taxon>
        <taxon>Streblomastix</taxon>
    </lineage>
</organism>
<feature type="non-terminal residue" evidence="2">
    <location>
        <position position="1"/>
    </location>
</feature>
<comment type="caution">
    <text evidence="2">The sequence shown here is derived from an EMBL/GenBank/DDBJ whole genome shotgun (WGS) entry which is preliminary data.</text>
</comment>
<proteinExistence type="predicted"/>
<evidence type="ECO:0000313" key="2">
    <source>
        <dbReference type="EMBL" id="KAA6324862.1"/>
    </source>
</evidence>
<feature type="compositionally biased region" description="Basic and acidic residues" evidence="1">
    <location>
        <begin position="49"/>
        <end position="58"/>
    </location>
</feature>
<feature type="compositionally biased region" description="Polar residues" evidence="1">
    <location>
        <begin position="1"/>
        <end position="44"/>
    </location>
</feature>
<evidence type="ECO:0000313" key="3">
    <source>
        <dbReference type="Proteomes" id="UP000324800"/>
    </source>
</evidence>
<reference evidence="2 3" key="1">
    <citation type="submission" date="2019-03" db="EMBL/GenBank/DDBJ databases">
        <title>Single cell metagenomics reveals metabolic interactions within the superorganism composed of flagellate Streblomastix strix and complex community of Bacteroidetes bacteria on its surface.</title>
        <authorList>
            <person name="Treitli S.C."/>
            <person name="Kolisko M."/>
            <person name="Husnik F."/>
            <person name="Keeling P."/>
            <person name="Hampl V."/>
        </authorList>
    </citation>
    <scope>NUCLEOTIDE SEQUENCE [LARGE SCALE GENOMIC DNA]</scope>
    <source>
        <strain evidence="2">ST1C</strain>
    </source>
</reference>
<gene>
    <name evidence="2" type="ORF">EZS28_054139</name>
</gene>
<protein>
    <submittedName>
        <fullName evidence="2">Uncharacterized protein</fullName>
    </submittedName>
</protein>
<dbReference type="AlphaFoldDB" id="A0A5J4QTG3"/>
<dbReference type="EMBL" id="SNRW01044274">
    <property type="protein sequence ID" value="KAA6324862.1"/>
    <property type="molecule type" value="Genomic_DNA"/>
</dbReference>
<sequence length="58" mass="6620">FPISSAKQQNQAKTPKTNPFTSLHESSQGSPQREQELKTGQSQMMKDMPCLDERNQRN</sequence>
<feature type="region of interest" description="Disordered" evidence="1">
    <location>
        <begin position="1"/>
        <end position="58"/>
    </location>
</feature>
<accession>A0A5J4QTG3</accession>
<evidence type="ECO:0000256" key="1">
    <source>
        <dbReference type="SAM" id="MobiDB-lite"/>
    </source>
</evidence>